<dbReference type="AlphaFoldDB" id="A0ABD0JN69"/>
<evidence type="ECO:0000256" key="4">
    <source>
        <dbReference type="PROSITE-ProRule" id="PRU00125"/>
    </source>
</evidence>
<dbReference type="InterPro" id="IPR001781">
    <property type="entry name" value="Znf_LIM"/>
</dbReference>
<evidence type="ECO:0000313" key="7">
    <source>
        <dbReference type="Proteomes" id="UP001519460"/>
    </source>
</evidence>
<keyword evidence="3 4" id="KW-0440">LIM domain</keyword>
<proteinExistence type="predicted"/>
<feature type="domain" description="LIM zinc-binding" evidence="5">
    <location>
        <begin position="54"/>
        <end position="121"/>
    </location>
</feature>
<name>A0ABD0JN69_9CAEN</name>
<accession>A0ABD0JN69</accession>
<dbReference type="Gene3D" id="2.10.110.10">
    <property type="entry name" value="Cysteine Rich Protein"/>
    <property type="match status" value="1"/>
</dbReference>
<reference evidence="6 7" key="1">
    <citation type="journal article" date="2023" name="Sci. Data">
        <title>Genome assembly of the Korean intertidal mud-creeper Batillaria attramentaria.</title>
        <authorList>
            <person name="Patra A.K."/>
            <person name="Ho P.T."/>
            <person name="Jun S."/>
            <person name="Lee S.J."/>
            <person name="Kim Y."/>
            <person name="Won Y.J."/>
        </authorList>
    </citation>
    <scope>NUCLEOTIDE SEQUENCE [LARGE SCALE GENOMIC DNA]</scope>
    <source>
        <strain evidence="6">Wonlab-2016</strain>
    </source>
</reference>
<dbReference type="SMART" id="SM00132">
    <property type="entry name" value="LIM"/>
    <property type="match status" value="1"/>
</dbReference>
<dbReference type="PROSITE" id="PS50023">
    <property type="entry name" value="LIM_DOMAIN_2"/>
    <property type="match status" value="1"/>
</dbReference>
<dbReference type="GO" id="GO:0046872">
    <property type="term" value="F:metal ion binding"/>
    <property type="evidence" value="ECO:0007669"/>
    <property type="project" value="UniProtKB-KW"/>
</dbReference>
<comment type="caution">
    <text evidence="6">The sequence shown here is derived from an EMBL/GenBank/DDBJ whole genome shotgun (WGS) entry which is preliminary data.</text>
</comment>
<evidence type="ECO:0000313" key="6">
    <source>
        <dbReference type="EMBL" id="KAK7476406.1"/>
    </source>
</evidence>
<dbReference type="Proteomes" id="UP001519460">
    <property type="component" value="Unassembled WGS sequence"/>
</dbReference>
<dbReference type="Pfam" id="PF00412">
    <property type="entry name" value="LIM"/>
    <property type="match status" value="1"/>
</dbReference>
<evidence type="ECO:0000256" key="1">
    <source>
        <dbReference type="ARBA" id="ARBA00022723"/>
    </source>
</evidence>
<keyword evidence="1 4" id="KW-0479">Metal-binding</keyword>
<dbReference type="EMBL" id="JACVVK020000376">
    <property type="protein sequence ID" value="KAK7476406.1"/>
    <property type="molecule type" value="Genomic_DNA"/>
</dbReference>
<dbReference type="PROSITE" id="PS00478">
    <property type="entry name" value="LIM_DOMAIN_1"/>
    <property type="match status" value="1"/>
</dbReference>
<gene>
    <name evidence="6" type="ORF">BaRGS_00032331</name>
</gene>
<organism evidence="6 7">
    <name type="scientific">Batillaria attramentaria</name>
    <dbReference type="NCBI Taxonomy" id="370345"/>
    <lineage>
        <taxon>Eukaryota</taxon>
        <taxon>Metazoa</taxon>
        <taxon>Spiralia</taxon>
        <taxon>Lophotrochozoa</taxon>
        <taxon>Mollusca</taxon>
        <taxon>Gastropoda</taxon>
        <taxon>Caenogastropoda</taxon>
        <taxon>Sorbeoconcha</taxon>
        <taxon>Cerithioidea</taxon>
        <taxon>Batillariidae</taxon>
        <taxon>Batillaria</taxon>
    </lineage>
</organism>
<sequence>MADRVSPASDGDSPKVQIVESLGEDKSYKYSFTYEKATLYEFKFTRAPKPDAIDPCYRCNRRVLPKERSAIGDVLFHKQCFRCRICGLPLTQQTYHRNVNNNNTQDKDVYCRTHIGKNIAQIQRGEVPPMGIEGPSSDGKKYIVQMETNLDDYVFPPPPPPLSGYNCEEVR</sequence>
<evidence type="ECO:0000256" key="2">
    <source>
        <dbReference type="ARBA" id="ARBA00022833"/>
    </source>
</evidence>
<protein>
    <recommendedName>
        <fullName evidence="5">LIM zinc-binding domain-containing protein</fullName>
    </recommendedName>
</protein>
<keyword evidence="2 4" id="KW-0862">Zinc</keyword>
<evidence type="ECO:0000259" key="5">
    <source>
        <dbReference type="PROSITE" id="PS50023"/>
    </source>
</evidence>
<keyword evidence="7" id="KW-1185">Reference proteome</keyword>
<evidence type="ECO:0000256" key="3">
    <source>
        <dbReference type="ARBA" id="ARBA00023038"/>
    </source>
</evidence>